<evidence type="ECO:0000313" key="8">
    <source>
        <dbReference type="Proteomes" id="UP000178820"/>
    </source>
</evidence>
<sequence length="361" mass="40873">MNKKHILIMSMTGGFGHVRAGEALLDYAKEHVPEMNAEHVDITAIDPSLKKYAQGMYGAASKKFPFVWKILYNYPAAYHLAKKTVFFRGLFNSKVKNYIYQKKPDAIIFTNVEILPLFIGAVKKKFPHIVMGIVVTDYHGHPYYKFSCMDYYFVAHQDVADDLKNVGIKQEKIKITGIPINPGFYVKENIGDLKLKYGIKNNLPVVLLITSFQISSRDLIALIENLLALDPKINVAGIANGSQELYDAMKNNFSGHQHFCFEKWTNTMEEYMKISDVVVSKAGGLTVSECVALAKPLVVVNPIPGQEEFNTEFLEKNNLGVRVKNLNQIPEVVRGLLSENKKYPEPLFIEDSACEKIFQYF</sequence>
<dbReference type="InterPro" id="IPR007235">
    <property type="entry name" value="Glyco_trans_28_C"/>
</dbReference>
<keyword evidence="3" id="KW-0328">Glycosyltransferase</keyword>
<dbReference type="STRING" id="1802207.A3D44_00170"/>
<dbReference type="Proteomes" id="UP000178820">
    <property type="component" value="Unassembled WGS sequence"/>
</dbReference>
<evidence type="ECO:0000256" key="3">
    <source>
        <dbReference type="ARBA" id="ARBA00022676"/>
    </source>
</evidence>
<dbReference type="EMBL" id="MHOT01000016">
    <property type="protein sequence ID" value="OGZ68967.1"/>
    <property type="molecule type" value="Genomic_DNA"/>
</dbReference>
<name>A0A1G2I2R7_9BACT</name>
<protein>
    <recommendedName>
        <fullName evidence="9">UDP-N-acetylglucosamine--LPS N-acetylglucosamine transferase</fullName>
    </recommendedName>
</protein>
<evidence type="ECO:0000256" key="1">
    <source>
        <dbReference type="ARBA" id="ARBA00004370"/>
    </source>
</evidence>
<dbReference type="GO" id="GO:0009247">
    <property type="term" value="P:glycolipid biosynthetic process"/>
    <property type="evidence" value="ECO:0007669"/>
    <property type="project" value="InterPro"/>
</dbReference>
<comment type="subcellular location">
    <subcellularLocation>
        <location evidence="1">Membrane</location>
    </subcellularLocation>
</comment>
<dbReference type="Pfam" id="PF04101">
    <property type="entry name" value="Glyco_tran_28_C"/>
    <property type="match status" value="1"/>
</dbReference>
<evidence type="ECO:0000256" key="2">
    <source>
        <dbReference type="ARBA" id="ARBA00006962"/>
    </source>
</evidence>
<accession>A0A1G2I2R7</accession>
<organism evidence="7 8">
    <name type="scientific">Candidatus Staskawiczbacteria bacterium RIFCSPHIGHO2_02_FULL_42_22</name>
    <dbReference type="NCBI Taxonomy" id="1802207"/>
    <lineage>
        <taxon>Bacteria</taxon>
        <taxon>Candidatus Staskawicziibacteriota</taxon>
    </lineage>
</organism>
<dbReference type="InterPro" id="IPR009695">
    <property type="entry name" value="Diacylglyc_glucosyltr_N"/>
</dbReference>
<comment type="similarity">
    <text evidence="2">Belongs to the glycosyltransferase 28 family.</text>
</comment>
<keyword evidence="4" id="KW-0808">Transferase</keyword>
<dbReference type="PANTHER" id="PTHR43025">
    <property type="entry name" value="MONOGALACTOSYLDIACYLGLYCEROL SYNTHASE"/>
    <property type="match status" value="1"/>
</dbReference>
<dbReference type="SUPFAM" id="SSF53756">
    <property type="entry name" value="UDP-Glycosyltransferase/glycogen phosphorylase"/>
    <property type="match status" value="1"/>
</dbReference>
<dbReference type="PANTHER" id="PTHR43025:SF3">
    <property type="entry name" value="MONOGALACTOSYLDIACYLGLYCEROL SYNTHASE 1, CHLOROPLASTIC"/>
    <property type="match status" value="1"/>
</dbReference>
<evidence type="ECO:0000313" key="7">
    <source>
        <dbReference type="EMBL" id="OGZ68967.1"/>
    </source>
</evidence>
<evidence type="ECO:0000259" key="6">
    <source>
        <dbReference type="Pfam" id="PF06925"/>
    </source>
</evidence>
<dbReference type="Pfam" id="PF06925">
    <property type="entry name" value="MGDG_synth"/>
    <property type="match status" value="1"/>
</dbReference>
<proteinExistence type="inferred from homology"/>
<gene>
    <name evidence="7" type="ORF">A3D44_00170</name>
</gene>
<dbReference type="Gene3D" id="3.40.50.2000">
    <property type="entry name" value="Glycogen Phosphorylase B"/>
    <property type="match status" value="1"/>
</dbReference>
<dbReference type="GO" id="GO:0016020">
    <property type="term" value="C:membrane"/>
    <property type="evidence" value="ECO:0007669"/>
    <property type="project" value="UniProtKB-SubCell"/>
</dbReference>
<evidence type="ECO:0000259" key="5">
    <source>
        <dbReference type="Pfam" id="PF04101"/>
    </source>
</evidence>
<evidence type="ECO:0000256" key="4">
    <source>
        <dbReference type="ARBA" id="ARBA00022679"/>
    </source>
</evidence>
<comment type="caution">
    <text evidence="7">The sequence shown here is derived from an EMBL/GenBank/DDBJ whole genome shotgun (WGS) entry which is preliminary data.</text>
</comment>
<dbReference type="AlphaFoldDB" id="A0A1G2I2R7"/>
<feature type="domain" description="Glycosyl transferase family 28 C-terminal" evidence="5">
    <location>
        <begin position="239"/>
        <end position="340"/>
    </location>
</feature>
<dbReference type="GO" id="GO:0016758">
    <property type="term" value="F:hexosyltransferase activity"/>
    <property type="evidence" value="ECO:0007669"/>
    <property type="project" value="InterPro"/>
</dbReference>
<dbReference type="InterPro" id="IPR050519">
    <property type="entry name" value="Glycosyltransf_28_UgtP"/>
</dbReference>
<reference evidence="7 8" key="1">
    <citation type="journal article" date="2016" name="Nat. Commun.">
        <title>Thousands of microbial genomes shed light on interconnected biogeochemical processes in an aquifer system.</title>
        <authorList>
            <person name="Anantharaman K."/>
            <person name="Brown C.T."/>
            <person name="Hug L.A."/>
            <person name="Sharon I."/>
            <person name="Castelle C.J."/>
            <person name="Probst A.J."/>
            <person name="Thomas B.C."/>
            <person name="Singh A."/>
            <person name="Wilkins M.J."/>
            <person name="Karaoz U."/>
            <person name="Brodie E.L."/>
            <person name="Williams K.H."/>
            <person name="Hubbard S.S."/>
            <person name="Banfield J.F."/>
        </authorList>
    </citation>
    <scope>NUCLEOTIDE SEQUENCE [LARGE SCALE GENOMIC DNA]</scope>
</reference>
<feature type="domain" description="Diacylglycerol glucosyltransferase N-terminal" evidence="6">
    <location>
        <begin position="17"/>
        <end position="180"/>
    </location>
</feature>
<evidence type="ECO:0008006" key="9">
    <source>
        <dbReference type="Google" id="ProtNLM"/>
    </source>
</evidence>